<evidence type="ECO:0000313" key="4">
    <source>
        <dbReference type="EMBL" id="QJT09731.1"/>
    </source>
</evidence>
<evidence type="ECO:0000256" key="1">
    <source>
        <dbReference type="ARBA" id="ARBA00023015"/>
    </source>
</evidence>
<proteinExistence type="predicted"/>
<keyword evidence="2" id="KW-0804">Transcription</keyword>
<organism evidence="4 5">
    <name type="scientific">Oceanidesulfovibrio marinus</name>
    <dbReference type="NCBI Taxonomy" id="370038"/>
    <lineage>
        <taxon>Bacteria</taxon>
        <taxon>Pseudomonadati</taxon>
        <taxon>Thermodesulfobacteriota</taxon>
        <taxon>Desulfovibrionia</taxon>
        <taxon>Desulfovibrionales</taxon>
        <taxon>Desulfovibrionaceae</taxon>
        <taxon>Oceanidesulfovibrio</taxon>
    </lineage>
</organism>
<dbReference type="PANTHER" id="PTHR30136:SF35">
    <property type="entry name" value="HTH-TYPE TRANSCRIPTIONAL REGULATOR RV1719"/>
    <property type="match status" value="1"/>
</dbReference>
<dbReference type="PROSITE" id="PS51077">
    <property type="entry name" value="HTH_ICLR"/>
    <property type="match status" value="1"/>
</dbReference>
<keyword evidence="1" id="KW-0805">Transcription regulation</keyword>
<reference evidence="4 5" key="1">
    <citation type="submission" date="2019-04" db="EMBL/GenBank/DDBJ databases">
        <title>Isolation and culture of sulfate reducing bacteria from the cold seep of the South China Sea.</title>
        <authorList>
            <person name="Sun C."/>
            <person name="Liu R."/>
        </authorList>
    </citation>
    <scope>NUCLEOTIDE SEQUENCE [LARGE SCALE GENOMIC DNA]</scope>
    <source>
        <strain evidence="4 5">CS1</strain>
    </source>
</reference>
<dbReference type="InterPro" id="IPR005471">
    <property type="entry name" value="Tscrpt_reg_IclR_N"/>
</dbReference>
<sequence length="245" mass="27141">MSDSILTRALLVVDAISRSSQGLRFSEVQTLLGSPSPSTVSKILRELSQADVIAKGPEGRYLLGMKAYFWGKSAASSRGPFRFIREEMATLHDAFEASVNLFTCSDEHMFCLESIMSPESPSLWPAGKGLKLQLPVIGSIFFFSREQLDDEVFLQAECERHRPRLQVADVRRMIEDARETGIQRDAGLFYPGIIRMAVPLVDQGRVTMVLGLGVLEARQEQADGVEHIAVALQDAKARIEDAMNP</sequence>
<evidence type="ECO:0000256" key="2">
    <source>
        <dbReference type="ARBA" id="ARBA00023163"/>
    </source>
</evidence>
<dbReference type="Proteomes" id="UP000503251">
    <property type="component" value="Chromosome"/>
</dbReference>
<dbReference type="PANTHER" id="PTHR30136">
    <property type="entry name" value="HELIX-TURN-HELIX TRANSCRIPTIONAL REGULATOR, ICLR FAMILY"/>
    <property type="match status" value="1"/>
</dbReference>
<dbReference type="SUPFAM" id="SSF55781">
    <property type="entry name" value="GAF domain-like"/>
    <property type="match status" value="1"/>
</dbReference>
<dbReference type="InterPro" id="IPR050707">
    <property type="entry name" value="HTH_MetabolicPath_Reg"/>
</dbReference>
<dbReference type="RefSeq" id="WP_171267548.1">
    <property type="nucleotide sequence ID" value="NZ_CP039543.1"/>
</dbReference>
<keyword evidence="5" id="KW-1185">Reference proteome</keyword>
<name>A0ABX6NHM0_9BACT</name>
<feature type="domain" description="HTH iclR-type" evidence="3">
    <location>
        <begin position="3"/>
        <end position="65"/>
    </location>
</feature>
<dbReference type="InterPro" id="IPR036388">
    <property type="entry name" value="WH-like_DNA-bd_sf"/>
</dbReference>
<evidence type="ECO:0000259" key="3">
    <source>
        <dbReference type="PROSITE" id="PS51077"/>
    </source>
</evidence>
<accession>A0ABX6NHM0</accession>
<dbReference type="Gene3D" id="1.10.10.10">
    <property type="entry name" value="Winged helix-like DNA-binding domain superfamily/Winged helix DNA-binding domain"/>
    <property type="match status" value="1"/>
</dbReference>
<dbReference type="Gene3D" id="3.30.450.40">
    <property type="match status" value="1"/>
</dbReference>
<dbReference type="EMBL" id="CP039543">
    <property type="protein sequence ID" value="QJT09731.1"/>
    <property type="molecule type" value="Genomic_DNA"/>
</dbReference>
<protein>
    <submittedName>
        <fullName evidence="4">Transcriptional regulator, IclR family protein</fullName>
    </submittedName>
</protein>
<dbReference type="SUPFAM" id="SSF46785">
    <property type="entry name" value="Winged helix' DNA-binding domain"/>
    <property type="match status" value="1"/>
</dbReference>
<gene>
    <name evidence="4" type="ORF">E8L03_12635</name>
</gene>
<dbReference type="InterPro" id="IPR036390">
    <property type="entry name" value="WH_DNA-bd_sf"/>
</dbReference>
<evidence type="ECO:0000313" key="5">
    <source>
        <dbReference type="Proteomes" id="UP000503251"/>
    </source>
</evidence>
<dbReference type="InterPro" id="IPR029016">
    <property type="entry name" value="GAF-like_dom_sf"/>
</dbReference>